<sequence length="408" mass="44278">MTDESAEFHPREQRTPDTFAPVAVALSGVTRRYGDQIVLDDLSLRVHEGEFFSILGPSGSGKTTLLRMIAGFADPERGTIELDGVDMVGVPPYRRDVNTVFQSYALFPHLDVWNNVAYALRRKGLRGGELRRRVGEHLELVQLSGFARRRPHQLSGGQQQRVAVARALAARPRVLLLDEPLGALDAQLRGRMQVELMRIQREVGTTFLYITHDQEEALVLSHRLAVLAGGRIRQVGYPEDVYERPASRFVASFLRSSATGTTNILDSEVVGHDAAADLLELRVGPGARLRATLPAGTAARAGSRVVLTVRPEKVHVYDVDGSVAPPSGWCLLPGTVVDIVYTGVSTQYLVRVPATGGDTLVAFVQNTRRISDAGGPGQPVLLAWDPEHSVLLADDADLDDHGAAEAGP</sequence>
<dbReference type="InterPro" id="IPR008995">
    <property type="entry name" value="Mo/tungstate-bd_C_term_dom"/>
</dbReference>
<evidence type="ECO:0000256" key="2">
    <source>
        <dbReference type="ARBA" id="ARBA00022741"/>
    </source>
</evidence>
<keyword evidence="2" id="KW-0547">Nucleotide-binding</keyword>
<reference evidence="6" key="1">
    <citation type="submission" date="2016-06" db="EMBL/GenBank/DDBJ databases">
        <title>Complete genome sequence of Actinoalloteichus fjordicus DSM 46855 (=ADI127-17), type strain of the new species Actinoalloteichus fjordicus.</title>
        <authorList>
            <person name="Ruckert C."/>
            <person name="Nouioui I."/>
            <person name="Willmese J."/>
            <person name="van Wezel G."/>
            <person name="Klenk H.-P."/>
            <person name="Kalinowski J."/>
            <person name="Zotchev S.B."/>
        </authorList>
    </citation>
    <scope>NUCLEOTIDE SEQUENCE [LARGE SCALE GENOMIC DNA]</scope>
    <source>
        <strain evidence="6">ADI127-7</strain>
    </source>
</reference>
<dbReference type="PANTHER" id="PTHR42781">
    <property type="entry name" value="SPERMIDINE/PUTRESCINE IMPORT ATP-BINDING PROTEIN POTA"/>
    <property type="match status" value="1"/>
</dbReference>
<protein>
    <submittedName>
        <fullName evidence="5">ABC-type spermidine/putrescine transport system, ATPase component</fullName>
    </submittedName>
</protein>
<evidence type="ECO:0000313" key="6">
    <source>
        <dbReference type="Proteomes" id="UP000185511"/>
    </source>
</evidence>
<dbReference type="Gene3D" id="3.40.50.300">
    <property type="entry name" value="P-loop containing nucleotide triphosphate hydrolases"/>
    <property type="match status" value="1"/>
</dbReference>
<dbReference type="PROSITE" id="PS00211">
    <property type="entry name" value="ABC_TRANSPORTER_1"/>
    <property type="match status" value="1"/>
</dbReference>
<dbReference type="SUPFAM" id="SSF50331">
    <property type="entry name" value="MOP-like"/>
    <property type="match status" value="1"/>
</dbReference>
<organism evidence="5 6">
    <name type="scientific">Actinoalloteichus fjordicus</name>
    <dbReference type="NCBI Taxonomy" id="1612552"/>
    <lineage>
        <taxon>Bacteria</taxon>
        <taxon>Bacillati</taxon>
        <taxon>Actinomycetota</taxon>
        <taxon>Actinomycetes</taxon>
        <taxon>Pseudonocardiales</taxon>
        <taxon>Pseudonocardiaceae</taxon>
        <taxon>Actinoalloteichus</taxon>
    </lineage>
</organism>
<feature type="domain" description="ABC transporter" evidence="4">
    <location>
        <begin position="24"/>
        <end position="254"/>
    </location>
</feature>
<dbReference type="GO" id="GO:0022857">
    <property type="term" value="F:transmembrane transporter activity"/>
    <property type="evidence" value="ECO:0007669"/>
    <property type="project" value="InterPro"/>
</dbReference>
<dbReference type="GO" id="GO:0016887">
    <property type="term" value="F:ATP hydrolysis activity"/>
    <property type="evidence" value="ECO:0007669"/>
    <property type="project" value="InterPro"/>
</dbReference>
<dbReference type="InterPro" id="IPR003593">
    <property type="entry name" value="AAA+_ATPase"/>
</dbReference>
<dbReference type="FunFam" id="3.40.50.300:FF:000133">
    <property type="entry name" value="Spermidine/putrescine import ATP-binding protein PotA"/>
    <property type="match status" value="1"/>
</dbReference>
<dbReference type="InterPro" id="IPR027417">
    <property type="entry name" value="P-loop_NTPase"/>
</dbReference>
<dbReference type="EMBL" id="CP016076">
    <property type="protein sequence ID" value="APU13861.1"/>
    <property type="molecule type" value="Genomic_DNA"/>
</dbReference>
<dbReference type="PROSITE" id="PS50893">
    <property type="entry name" value="ABC_TRANSPORTER_2"/>
    <property type="match status" value="1"/>
</dbReference>
<keyword evidence="3" id="KW-0067">ATP-binding</keyword>
<dbReference type="AlphaFoldDB" id="A0AAC9LA95"/>
<dbReference type="SUPFAM" id="SSF52540">
    <property type="entry name" value="P-loop containing nucleoside triphosphate hydrolases"/>
    <property type="match status" value="1"/>
</dbReference>
<dbReference type="InterPro" id="IPR050093">
    <property type="entry name" value="ABC_SmlMolc_Importer"/>
</dbReference>
<dbReference type="InterPro" id="IPR013611">
    <property type="entry name" value="Transp-assoc_OB_typ2"/>
</dbReference>
<dbReference type="GO" id="GO:0005524">
    <property type="term" value="F:ATP binding"/>
    <property type="evidence" value="ECO:0007669"/>
    <property type="project" value="UniProtKB-KW"/>
</dbReference>
<dbReference type="Pfam" id="PF08402">
    <property type="entry name" value="TOBE_2"/>
    <property type="match status" value="1"/>
</dbReference>
<dbReference type="PANTHER" id="PTHR42781:SF4">
    <property type="entry name" value="SPERMIDINE_PUTRESCINE IMPORT ATP-BINDING PROTEIN POTA"/>
    <property type="match status" value="1"/>
</dbReference>
<dbReference type="RefSeq" id="WP_075764218.1">
    <property type="nucleotide sequence ID" value="NZ_CP016076.1"/>
</dbReference>
<evidence type="ECO:0000256" key="3">
    <source>
        <dbReference type="ARBA" id="ARBA00022840"/>
    </source>
</evidence>
<evidence type="ECO:0000256" key="1">
    <source>
        <dbReference type="ARBA" id="ARBA00022448"/>
    </source>
</evidence>
<dbReference type="KEGG" id="acad:UA74_08985"/>
<proteinExistence type="predicted"/>
<dbReference type="Proteomes" id="UP000185511">
    <property type="component" value="Chromosome"/>
</dbReference>
<dbReference type="Pfam" id="PF00005">
    <property type="entry name" value="ABC_tran"/>
    <property type="match status" value="1"/>
</dbReference>
<name>A0AAC9LA95_9PSEU</name>
<dbReference type="Gene3D" id="2.40.50.100">
    <property type="match status" value="1"/>
</dbReference>
<dbReference type="InterPro" id="IPR003439">
    <property type="entry name" value="ABC_transporter-like_ATP-bd"/>
</dbReference>
<dbReference type="InterPro" id="IPR017871">
    <property type="entry name" value="ABC_transporter-like_CS"/>
</dbReference>
<accession>A0AAC9LA95</accession>
<keyword evidence="1" id="KW-0813">Transport</keyword>
<evidence type="ECO:0000313" key="5">
    <source>
        <dbReference type="EMBL" id="APU13861.1"/>
    </source>
</evidence>
<dbReference type="SMART" id="SM00382">
    <property type="entry name" value="AAA"/>
    <property type="match status" value="1"/>
</dbReference>
<evidence type="ECO:0000259" key="4">
    <source>
        <dbReference type="PROSITE" id="PS50893"/>
    </source>
</evidence>
<keyword evidence="6" id="KW-1185">Reference proteome</keyword>
<dbReference type="GO" id="GO:0043190">
    <property type="term" value="C:ATP-binding cassette (ABC) transporter complex"/>
    <property type="evidence" value="ECO:0007669"/>
    <property type="project" value="InterPro"/>
</dbReference>
<gene>
    <name evidence="5" type="ORF">UA74_08985</name>
</gene>